<comment type="caution">
    <text evidence="2">The sequence shown here is derived from an EMBL/GenBank/DDBJ whole genome shotgun (WGS) entry which is preliminary data.</text>
</comment>
<dbReference type="GeneID" id="85360056"/>
<feature type="transmembrane region" description="Helical" evidence="1">
    <location>
        <begin position="12"/>
        <end position="29"/>
    </location>
</feature>
<dbReference type="RefSeq" id="XP_060337470.1">
    <property type="nucleotide sequence ID" value="XM_060476508.1"/>
</dbReference>
<organism evidence="2 3">
    <name type="scientific">Armillaria tabescens</name>
    <name type="common">Ringless honey mushroom</name>
    <name type="synonym">Agaricus tabescens</name>
    <dbReference type="NCBI Taxonomy" id="1929756"/>
    <lineage>
        <taxon>Eukaryota</taxon>
        <taxon>Fungi</taxon>
        <taxon>Dikarya</taxon>
        <taxon>Basidiomycota</taxon>
        <taxon>Agaricomycotina</taxon>
        <taxon>Agaricomycetes</taxon>
        <taxon>Agaricomycetidae</taxon>
        <taxon>Agaricales</taxon>
        <taxon>Marasmiineae</taxon>
        <taxon>Physalacriaceae</taxon>
        <taxon>Desarmillaria</taxon>
    </lineage>
</organism>
<dbReference type="EMBL" id="JAUEPS010000003">
    <property type="protein sequence ID" value="KAK0466878.1"/>
    <property type="molecule type" value="Genomic_DNA"/>
</dbReference>
<gene>
    <name evidence="2" type="ORF">EV420DRAFT_1635916</name>
</gene>
<sequence>MITNNQLIQTTSYLFAIAIAMVLSVMVFVKDILALITFRTSCTAVPEYPRIPVAVKVEVVTTQYSTVEPSSSFSDSTLIEISSERYGGARLVLNHTVLKEIIQTAQATEVIDNTLVRGPLP</sequence>
<dbReference type="Proteomes" id="UP001175211">
    <property type="component" value="Unassembled WGS sequence"/>
</dbReference>
<keyword evidence="3" id="KW-1185">Reference proteome</keyword>
<keyword evidence="1" id="KW-0472">Membrane</keyword>
<evidence type="ECO:0000313" key="2">
    <source>
        <dbReference type="EMBL" id="KAK0466878.1"/>
    </source>
</evidence>
<name>A0AA39NJM8_ARMTA</name>
<keyword evidence="1" id="KW-1133">Transmembrane helix</keyword>
<evidence type="ECO:0000313" key="3">
    <source>
        <dbReference type="Proteomes" id="UP001175211"/>
    </source>
</evidence>
<dbReference type="AlphaFoldDB" id="A0AA39NJM8"/>
<protein>
    <submittedName>
        <fullName evidence="2">Uncharacterized protein</fullName>
    </submittedName>
</protein>
<reference evidence="2" key="1">
    <citation type="submission" date="2023-06" db="EMBL/GenBank/DDBJ databases">
        <authorList>
            <consortium name="Lawrence Berkeley National Laboratory"/>
            <person name="Ahrendt S."/>
            <person name="Sahu N."/>
            <person name="Indic B."/>
            <person name="Wong-Bajracharya J."/>
            <person name="Merenyi Z."/>
            <person name="Ke H.-M."/>
            <person name="Monk M."/>
            <person name="Kocsube S."/>
            <person name="Drula E."/>
            <person name="Lipzen A."/>
            <person name="Balint B."/>
            <person name="Henrissat B."/>
            <person name="Andreopoulos B."/>
            <person name="Martin F.M."/>
            <person name="Harder C.B."/>
            <person name="Rigling D."/>
            <person name="Ford K.L."/>
            <person name="Foster G.D."/>
            <person name="Pangilinan J."/>
            <person name="Papanicolaou A."/>
            <person name="Barry K."/>
            <person name="LaButti K."/>
            <person name="Viragh M."/>
            <person name="Koriabine M."/>
            <person name="Yan M."/>
            <person name="Riley R."/>
            <person name="Champramary S."/>
            <person name="Plett K.L."/>
            <person name="Tsai I.J."/>
            <person name="Slot J."/>
            <person name="Sipos G."/>
            <person name="Plett J."/>
            <person name="Nagy L.G."/>
            <person name="Grigoriev I.V."/>
        </authorList>
    </citation>
    <scope>NUCLEOTIDE SEQUENCE</scope>
    <source>
        <strain evidence="2">CCBAS 213</strain>
    </source>
</reference>
<proteinExistence type="predicted"/>
<evidence type="ECO:0000256" key="1">
    <source>
        <dbReference type="SAM" id="Phobius"/>
    </source>
</evidence>
<accession>A0AA39NJM8</accession>
<keyword evidence="1" id="KW-0812">Transmembrane</keyword>